<feature type="compositionally biased region" description="Acidic residues" evidence="6">
    <location>
        <begin position="1278"/>
        <end position="1287"/>
    </location>
</feature>
<evidence type="ECO:0000313" key="8">
    <source>
        <dbReference type="Proteomes" id="UP000694845"/>
    </source>
</evidence>
<feature type="region of interest" description="Disordered" evidence="6">
    <location>
        <begin position="223"/>
        <end position="651"/>
    </location>
</feature>
<feature type="region of interest" description="Disordered" evidence="6">
    <location>
        <begin position="1078"/>
        <end position="1153"/>
    </location>
</feature>
<dbReference type="GO" id="GO:0008270">
    <property type="term" value="F:zinc ion binding"/>
    <property type="evidence" value="ECO:0007669"/>
    <property type="project" value="UniProtKB-KW"/>
</dbReference>
<feature type="compositionally biased region" description="Basic and acidic residues" evidence="6">
    <location>
        <begin position="1254"/>
        <end position="1272"/>
    </location>
</feature>
<feature type="compositionally biased region" description="Basic and acidic residues" evidence="6">
    <location>
        <begin position="602"/>
        <end position="637"/>
    </location>
</feature>
<feature type="region of interest" description="Disordered" evidence="6">
    <location>
        <begin position="816"/>
        <end position="896"/>
    </location>
</feature>
<keyword evidence="5" id="KW-0539">Nucleus</keyword>
<dbReference type="GeneID" id="110976357"/>
<evidence type="ECO:0000256" key="2">
    <source>
        <dbReference type="ARBA" id="ARBA00022723"/>
    </source>
</evidence>
<evidence type="ECO:0000256" key="4">
    <source>
        <dbReference type="ARBA" id="ARBA00022833"/>
    </source>
</evidence>
<dbReference type="Proteomes" id="UP000694845">
    <property type="component" value="Unplaced"/>
</dbReference>
<keyword evidence="3" id="KW-0863">Zinc-finger</keyword>
<feature type="domain" description="Matrin-type" evidence="7">
    <location>
        <begin position="1201"/>
        <end position="1232"/>
    </location>
</feature>
<feature type="compositionally biased region" description="Polar residues" evidence="6">
    <location>
        <begin position="1552"/>
        <end position="1566"/>
    </location>
</feature>
<dbReference type="KEGG" id="aplc:110976357"/>
<keyword evidence="4" id="KW-0862">Zinc</keyword>
<evidence type="ECO:0000256" key="6">
    <source>
        <dbReference type="SAM" id="MobiDB-lite"/>
    </source>
</evidence>
<protein>
    <submittedName>
        <fullName evidence="9 10">Uncharacterized protein LOC110976357</fullName>
    </submittedName>
</protein>
<feature type="compositionally biased region" description="Basic and acidic residues" evidence="6">
    <location>
        <begin position="460"/>
        <end position="554"/>
    </location>
</feature>
<feature type="compositionally biased region" description="Acidic residues" evidence="6">
    <location>
        <begin position="1494"/>
        <end position="1507"/>
    </location>
</feature>
<evidence type="ECO:0000313" key="9">
    <source>
        <dbReference type="RefSeq" id="XP_022085244.1"/>
    </source>
</evidence>
<dbReference type="InterPro" id="IPR026811">
    <property type="entry name" value="CIZ1"/>
</dbReference>
<dbReference type="PANTHER" id="PTHR15491">
    <property type="match status" value="1"/>
</dbReference>
<feature type="compositionally biased region" description="Basic and acidic residues" evidence="6">
    <location>
        <begin position="1579"/>
        <end position="1590"/>
    </location>
</feature>
<dbReference type="InterPro" id="IPR003604">
    <property type="entry name" value="Matrin/U1-like-C_Znf_C2H2"/>
</dbReference>
<dbReference type="PANTHER" id="PTHR15491:SF9">
    <property type="entry name" value="CIP1-INTERACTING ZINC FINGER PROTEIN"/>
    <property type="match status" value="1"/>
</dbReference>
<organism evidence="8 10">
    <name type="scientific">Acanthaster planci</name>
    <name type="common">Crown-of-thorns starfish</name>
    <dbReference type="NCBI Taxonomy" id="133434"/>
    <lineage>
        <taxon>Eukaryota</taxon>
        <taxon>Metazoa</taxon>
        <taxon>Echinodermata</taxon>
        <taxon>Eleutherozoa</taxon>
        <taxon>Asterozoa</taxon>
        <taxon>Asteroidea</taxon>
        <taxon>Valvatacea</taxon>
        <taxon>Valvatida</taxon>
        <taxon>Acanthasteridae</taxon>
        <taxon>Acanthaster</taxon>
    </lineage>
</organism>
<dbReference type="PROSITE" id="PS50171">
    <property type="entry name" value="ZF_MATRIN"/>
    <property type="match status" value="1"/>
</dbReference>
<feature type="region of interest" description="Disordered" evidence="6">
    <location>
        <begin position="1421"/>
        <end position="1633"/>
    </location>
</feature>
<dbReference type="RefSeq" id="XP_022085245.1">
    <property type="nucleotide sequence ID" value="XM_022229553.1"/>
</dbReference>
<keyword evidence="2" id="KW-0479">Metal-binding</keyword>
<gene>
    <name evidence="9 10" type="primary">LOC110976357</name>
</gene>
<evidence type="ECO:0000259" key="7">
    <source>
        <dbReference type="PROSITE" id="PS50171"/>
    </source>
</evidence>
<evidence type="ECO:0000256" key="3">
    <source>
        <dbReference type="ARBA" id="ARBA00022771"/>
    </source>
</evidence>
<dbReference type="OrthoDB" id="10072641at2759"/>
<feature type="compositionally biased region" description="Acidic residues" evidence="6">
    <location>
        <begin position="1591"/>
        <end position="1614"/>
    </location>
</feature>
<evidence type="ECO:0000256" key="1">
    <source>
        <dbReference type="ARBA" id="ARBA00004123"/>
    </source>
</evidence>
<evidence type="ECO:0000256" key="5">
    <source>
        <dbReference type="ARBA" id="ARBA00023242"/>
    </source>
</evidence>
<dbReference type="InterPro" id="IPR000690">
    <property type="entry name" value="Matrin/U1-C_Znf_C2H2"/>
</dbReference>
<reference evidence="9 10" key="1">
    <citation type="submission" date="2025-04" db="UniProtKB">
        <authorList>
            <consortium name="RefSeq"/>
        </authorList>
    </citation>
    <scope>IDENTIFICATION</scope>
</reference>
<dbReference type="InterPro" id="IPR013087">
    <property type="entry name" value="Znf_C2H2_type"/>
</dbReference>
<feature type="compositionally biased region" description="Low complexity" evidence="6">
    <location>
        <begin position="844"/>
        <end position="863"/>
    </location>
</feature>
<feature type="region of interest" description="Disordered" evidence="6">
    <location>
        <begin position="1649"/>
        <end position="1677"/>
    </location>
</feature>
<dbReference type="GO" id="GO:0005634">
    <property type="term" value="C:nucleus"/>
    <property type="evidence" value="ECO:0007669"/>
    <property type="project" value="UniProtKB-SubCell"/>
</dbReference>
<dbReference type="SMART" id="SM00451">
    <property type="entry name" value="ZnF_U1"/>
    <property type="match status" value="3"/>
</dbReference>
<feature type="compositionally biased region" description="Low complexity" evidence="6">
    <location>
        <begin position="781"/>
        <end position="796"/>
    </location>
</feature>
<evidence type="ECO:0000313" key="10">
    <source>
        <dbReference type="RefSeq" id="XP_022085245.1"/>
    </source>
</evidence>
<dbReference type="OMA" id="ARSTHCK"/>
<proteinExistence type="predicted"/>
<feature type="compositionally biased region" description="Basic residues" evidence="6">
    <location>
        <begin position="377"/>
        <end position="391"/>
    </location>
</feature>
<dbReference type="GO" id="GO:0003676">
    <property type="term" value="F:nucleic acid binding"/>
    <property type="evidence" value="ECO:0007669"/>
    <property type="project" value="InterPro"/>
</dbReference>
<feature type="compositionally biased region" description="Polar residues" evidence="6">
    <location>
        <begin position="1078"/>
        <end position="1091"/>
    </location>
</feature>
<feature type="compositionally biased region" description="Gly residues" evidence="6">
    <location>
        <begin position="361"/>
        <end position="373"/>
    </location>
</feature>
<feature type="region of interest" description="Disordered" evidence="6">
    <location>
        <begin position="745"/>
        <end position="796"/>
    </location>
</feature>
<dbReference type="RefSeq" id="XP_022085244.1">
    <property type="nucleotide sequence ID" value="XM_022229552.1"/>
</dbReference>
<feature type="region of interest" description="Disordered" evidence="6">
    <location>
        <begin position="1241"/>
        <end position="1353"/>
    </location>
</feature>
<accession>A0A8B7XYY2</accession>
<sequence>MGPDDIKHILTNLSPQEASQLRNHLLSRNVEELGLTPDQALSILQALEEGDFETKQGASSAPLRAPTAYSSHLVEDVSQLLSNWETVFGSPPPPSLQGGMSGGGSYQTGFGDEVSLIQQKVEMLERKRAQILQQLQGPNPQPYPGYVRETAEWAGPQAKQKMIPGEEGLRGEGPRFFTQAERGNTVVGNWGGSWTNQLQGNHQTLGGNQLTGIKSQADNWKEMQMSNQQAGGPQLPRRRKASRWDLPGSDGNQARGGGNLATGGGNLAQSSGNQVRGGMQQAKGVVGNQAGGDGNWSKGDSQTIWTQPDGDKKTGGTGKANLGNQPRVIYHTGVKKQATASDQERRGYQATGGKQAKGMKQGRGGNKPGGGSQTKGSKNKGRNQTRGRNRTRSGQYRQDGAGDAAQGSRSRSRSSSSRRGYQGRMESDDRGSFRGRGQGPDEDHSWEGGSYDEPGYNYQDRADDYYDGRPRDGSWEGHRDTDYFDQGDTRNDEYKQGDDQRFDWDDYGEDSRDFVVGHDYYRDESRSRPEQARGNKDDYRSDEFRPADADDGRRGFKRKRSASYRDEEAYTLDFAPDSTERGLQNQVRRKRKPKSSRALGYGRREEREGSHEGIRDFDQQYKDWRGDVRSESGDQRSHTGMVSQEVEPFERRHWDSTERSTGYHPNQPEFVARSPSQERFMETGPSLVNRDRQDFRVANQPMPRPLEISVMSNTRRYSQPDVFSPPPLLQGSGFFQSLPRVSNRPVFSPGGVPRTSRPRFRSPKTKTVNRLPKRATGPQIKQNLAKQQAAKATAGNQQIANDITVKLAKMLLRRAKVEPPPTQPAKPTEASSGGNETKAAPSKTTTGTAEMETASTGAAETASDSQDKGTEGTEVAKTGVKAAEAPADNSIPDKREQFSIRTQVSALEDLELHGFLHHKVMTKWTCYICGLVLGNETKFKDHLKTEGHRVKLSSYSGVNSHSLRQKLANRLRTLPNQAKIKPAQLNVGESERVYFCSSCFLGYTCSPEEHRQQPKHQKLQRIRSFCPICNLYLKKRTSTRKHYSGLLHSKMLELRKAEDEAQRRILRDHKLAETLLTRSNQRQKLQEKPQNSSQSQVSGQAAASKTTSALDQAGVGNQKEGSTHGQLANQTQAPKATSKPAPGSTGPTGKTTDLEIRVLKMDKSPEVMSPKLDADSSAKLDSEENEEDLIGLELVIPVTGFFCKCCSKFYNNKYTARSTHCKTDLHKQKVQQWYVHEAEEKVKTDSTDGNTDTTKMDDSKEAAKVETTHSAKDAVIVIDDEDEEDVAEGSQATGKHKIGTQEGDKILSEGISKQEASRTGEGIPFIGTGESQTDDPDGEPASARSGKMQDEESIVEGEDMFITEDQVGHLLPDDEVEVEGSPELGDTASQEGVGCDVQTPMEQELLAQGEELIDEEPADVELLPTKEQNTGEVDPSTVQEKELEEEVESQMDLPGGKKDPEEEVESEMDLPGGQKNECFTKEAETGGKNVDPSIEADEYLQTEEMDVGEEKSLQIDNQELPLTEEEQLPEENKEPSASKELPAEVAVAEEPSQSPTDKMQGGNSVKRNQEVDGEEEPQHEEVTEKPKEACLSEDDLYGDLEEGMYQRDDDDDDAYLVQQDGQMNDDAGDHEDDDEMFAIDEDCWEVRSEEGGIALSSDEDDNGVQGEAGEENKIDLG</sequence>
<feature type="compositionally biased region" description="Low complexity" evidence="6">
    <location>
        <begin position="392"/>
        <end position="424"/>
    </location>
</feature>
<feature type="region of interest" description="Disordered" evidence="6">
    <location>
        <begin position="1161"/>
        <end position="1180"/>
    </location>
</feature>
<name>A0A8B7XYY2_ACAPL</name>
<feature type="compositionally biased region" description="Low complexity" evidence="6">
    <location>
        <begin position="1092"/>
        <end position="1104"/>
    </location>
</feature>
<keyword evidence="8" id="KW-1185">Reference proteome</keyword>
<feature type="compositionally biased region" description="Gly residues" evidence="6">
    <location>
        <begin position="254"/>
        <end position="266"/>
    </location>
</feature>
<dbReference type="PROSITE" id="PS00028">
    <property type="entry name" value="ZINC_FINGER_C2H2_1"/>
    <property type="match status" value="1"/>
</dbReference>
<feature type="compositionally biased region" description="Polar residues" evidence="6">
    <location>
        <begin position="1119"/>
        <end position="1135"/>
    </location>
</feature>
<comment type="subcellular location">
    <subcellularLocation>
        <location evidence="1">Nucleus</location>
    </subcellularLocation>
</comment>